<dbReference type="InterPro" id="IPR001387">
    <property type="entry name" value="Cro/C1-type_HTH"/>
</dbReference>
<comment type="caution">
    <text evidence="2">The sequence shown here is derived from an EMBL/GenBank/DDBJ whole genome shotgun (WGS) entry which is preliminary data.</text>
</comment>
<keyword evidence="3" id="KW-1185">Reference proteome</keyword>
<proteinExistence type="predicted"/>
<organism evidence="2 3">
    <name type="scientific">Nocardia macrotermitis</name>
    <dbReference type="NCBI Taxonomy" id="2585198"/>
    <lineage>
        <taxon>Bacteria</taxon>
        <taxon>Bacillati</taxon>
        <taxon>Actinomycetota</taxon>
        <taxon>Actinomycetes</taxon>
        <taxon>Mycobacteriales</taxon>
        <taxon>Nocardiaceae</taxon>
        <taxon>Nocardia</taxon>
    </lineage>
</organism>
<sequence length="294" mass="33106">MAGSTLARRSLGRRLRKLRDAAKLSQSAAARAVELSPQSIGRLEDGQATRITGLHINELCNLYGVSDDERRLLLELGQEAREATKSGGKWWRAYADLLTAGVEHYYGLEEAANRLTSFQNIMVPGLLQTVDYRRAGEWTIHPDDSSADIERRVEMTVRRQERLQDNKFEVAMFLLEATLHHPVGGAAVMDRQMLHLDRLSRRPNVSIRIVPQGAGSNLGLHLGPFVLLEFDRLPSTRSTEPPVVYVEGFTEDRYLERETEVNSYTKAIGELDRVALNQHESRALMGRIAGEYRA</sequence>
<dbReference type="SUPFAM" id="SSF47413">
    <property type="entry name" value="lambda repressor-like DNA-binding domains"/>
    <property type="match status" value="1"/>
</dbReference>
<dbReference type="RefSeq" id="WP_194289744.1">
    <property type="nucleotide sequence ID" value="NZ_WEGK01000002.1"/>
</dbReference>
<protein>
    <recommendedName>
        <fullName evidence="1">HTH cro/C1-type domain-containing protein</fullName>
    </recommendedName>
</protein>
<reference evidence="2 3" key="1">
    <citation type="submission" date="2019-10" db="EMBL/GenBank/DDBJ databases">
        <title>Nocardia macrotermitis sp. nov. and Nocardia aurantia sp. nov., isolated from the gut of fungus growing-termite Macrotermes natalensis.</title>
        <authorList>
            <person name="Benndorf R."/>
            <person name="Schwitalla J."/>
            <person name="Martin K."/>
            <person name="De Beer W."/>
            <person name="Kaster A.-K."/>
            <person name="Vollmers J."/>
            <person name="Poulsen M."/>
            <person name="Beemelmanns C."/>
        </authorList>
    </citation>
    <scope>NUCLEOTIDE SEQUENCE [LARGE SCALE GENOMIC DNA]</scope>
    <source>
        <strain evidence="2 3">RB20</strain>
    </source>
</reference>
<accession>A0A7K0CXW2</accession>
<dbReference type="AlphaFoldDB" id="A0A7K0CXW2"/>
<dbReference type="CDD" id="cd00093">
    <property type="entry name" value="HTH_XRE"/>
    <property type="match status" value="1"/>
</dbReference>
<evidence type="ECO:0000313" key="3">
    <source>
        <dbReference type="Proteomes" id="UP000438448"/>
    </source>
</evidence>
<dbReference type="SMART" id="SM00530">
    <property type="entry name" value="HTH_XRE"/>
    <property type="match status" value="1"/>
</dbReference>
<dbReference type="Pfam" id="PF19054">
    <property type="entry name" value="DUF5753"/>
    <property type="match status" value="1"/>
</dbReference>
<name>A0A7K0CXW2_9NOCA</name>
<dbReference type="PROSITE" id="PS50943">
    <property type="entry name" value="HTH_CROC1"/>
    <property type="match status" value="1"/>
</dbReference>
<dbReference type="Pfam" id="PF13560">
    <property type="entry name" value="HTH_31"/>
    <property type="match status" value="1"/>
</dbReference>
<gene>
    <name evidence="2" type="ORF">NRB20_14210</name>
</gene>
<dbReference type="Proteomes" id="UP000438448">
    <property type="component" value="Unassembled WGS sequence"/>
</dbReference>
<dbReference type="EMBL" id="WEGK01000002">
    <property type="protein sequence ID" value="MQY18345.1"/>
    <property type="molecule type" value="Genomic_DNA"/>
</dbReference>
<evidence type="ECO:0000313" key="2">
    <source>
        <dbReference type="EMBL" id="MQY18345.1"/>
    </source>
</evidence>
<evidence type="ECO:0000259" key="1">
    <source>
        <dbReference type="PROSITE" id="PS50943"/>
    </source>
</evidence>
<dbReference type="Gene3D" id="1.10.260.40">
    <property type="entry name" value="lambda repressor-like DNA-binding domains"/>
    <property type="match status" value="1"/>
</dbReference>
<dbReference type="InterPro" id="IPR043917">
    <property type="entry name" value="DUF5753"/>
</dbReference>
<feature type="domain" description="HTH cro/C1-type" evidence="1">
    <location>
        <begin position="15"/>
        <end position="70"/>
    </location>
</feature>
<dbReference type="InterPro" id="IPR010982">
    <property type="entry name" value="Lambda_DNA-bd_dom_sf"/>
</dbReference>
<dbReference type="GO" id="GO:0003677">
    <property type="term" value="F:DNA binding"/>
    <property type="evidence" value="ECO:0007669"/>
    <property type="project" value="InterPro"/>
</dbReference>